<reference evidence="1" key="1">
    <citation type="submission" date="2013-12" db="EMBL/GenBank/DDBJ databases">
        <authorList>
            <person name="Genoscope - CEA"/>
        </authorList>
    </citation>
    <scope>NUCLEOTIDE SEQUENCE</scope>
    <source>
        <strain evidence="1">CBS 1993</strain>
    </source>
</reference>
<accession>W6MST7</accession>
<evidence type="ECO:0000313" key="1">
    <source>
        <dbReference type="EMBL" id="CDK28287.1"/>
    </source>
</evidence>
<dbReference type="GeneID" id="34521665"/>
<proteinExistence type="predicted"/>
<dbReference type="AlphaFoldDB" id="W6MST7"/>
<reference evidence="1" key="2">
    <citation type="submission" date="2014-02" db="EMBL/GenBank/DDBJ databases">
        <title>Complete DNA sequence of /Kuraishia capsulata/ illustrates novel genomic features among budding yeasts (/Saccharomycotina/).</title>
        <authorList>
            <person name="Morales L."/>
            <person name="Noel B."/>
            <person name="Porcel B."/>
            <person name="Marcet-Houben M."/>
            <person name="Hullo M-F."/>
            <person name="Sacerdot C."/>
            <person name="Tekaia F."/>
            <person name="Leh-Louis V."/>
            <person name="Despons L."/>
            <person name="Khanna V."/>
            <person name="Aury J-M."/>
            <person name="Barbe V."/>
            <person name="Couloux A."/>
            <person name="Labadie K."/>
            <person name="Pelletier E."/>
            <person name="Souciet J-L."/>
            <person name="Boekhout T."/>
            <person name="Gabaldon T."/>
            <person name="Wincker P."/>
            <person name="Dujon B."/>
        </authorList>
    </citation>
    <scope>NUCLEOTIDE SEQUENCE</scope>
    <source>
        <strain evidence="1">CBS 1993</strain>
    </source>
</reference>
<dbReference type="EMBL" id="HG793129">
    <property type="protein sequence ID" value="CDK28287.1"/>
    <property type="molecule type" value="Genomic_DNA"/>
</dbReference>
<dbReference type="Proteomes" id="UP000019384">
    <property type="component" value="Unassembled WGS sequence"/>
</dbReference>
<dbReference type="RefSeq" id="XP_022460277.1">
    <property type="nucleotide sequence ID" value="XM_022600986.1"/>
</dbReference>
<gene>
    <name evidence="1" type="ORF">KUCA_T00004269001</name>
</gene>
<evidence type="ECO:0000313" key="2">
    <source>
        <dbReference type="Proteomes" id="UP000019384"/>
    </source>
</evidence>
<name>W6MST7_9ASCO</name>
<dbReference type="HOGENOM" id="CLU_2121448_0_0_1"/>
<keyword evidence="2" id="KW-1185">Reference proteome</keyword>
<protein>
    <submittedName>
        <fullName evidence="1">Uncharacterized protein</fullName>
    </submittedName>
</protein>
<sequence length="114" mass="13053">MRAIRKPRIRGSSKSLVYLQVDLRLALAIFPHSKMHLVLEQSSDPKSCPELPWSTAHAHLFSGIGACTSMISPWEQILRAHIQQRLRLLGFPFETVIEKDYFVKPVLICPYQVI</sequence>
<organism evidence="1 2">
    <name type="scientific">Kuraishia capsulata CBS 1993</name>
    <dbReference type="NCBI Taxonomy" id="1382522"/>
    <lineage>
        <taxon>Eukaryota</taxon>
        <taxon>Fungi</taxon>
        <taxon>Dikarya</taxon>
        <taxon>Ascomycota</taxon>
        <taxon>Saccharomycotina</taxon>
        <taxon>Pichiomycetes</taxon>
        <taxon>Pichiales</taxon>
        <taxon>Pichiaceae</taxon>
        <taxon>Kuraishia</taxon>
    </lineage>
</organism>